<dbReference type="PANTHER" id="PTHR42700">
    <property type="entry name" value="SULFATE ADENYLYLTRANSFERASE"/>
    <property type="match status" value="1"/>
</dbReference>
<sequence length="202" mass="23033">MPDSKGICVNKNWAVWFTGLPGCGKSTIADGVLNKMREEGFNPVLLRLDERRKLYIPNPEYTHDERRRVYSLFVQDAISIMQSGRCVIMDGTGNELCFRKEARDQIEFFAEVHLKCPVNIAMKREAGRQQGLVMAGLYEKALERQKTGKVFKELGEVIGIDVKFETDLDAECTIETEDKNPEQVLQNVISCLQKWRNLNGVC</sequence>
<dbReference type="GO" id="GO:0019379">
    <property type="term" value="P:sulfate assimilation, phosphoadenylyl sulfate reduction by phosphoadenylyl-sulfate reductase (thioredoxin)"/>
    <property type="evidence" value="ECO:0007669"/>
    <property type="project" value="TreeGrafter"/>
</dbReference>
<dbReference type="Gene3D" id="3.40.50.300">
    <property type="entry name" value="P-loop containing nucleotide triphosphate hydrolases"/>
    <property type="match status" value="1"/>
</dbReference>
<evidence type="ECO:0000259" key="2">
    <source>
        <dbReference type="Pfam" id="PF01583"/>
    </source>
</evidence>
<evidence type="ECO:0000256" key="1">
    <source>
        <dbReference type="ARBA" id="ARBA00022679"/>
    </source>
</evidence>
<dbReference type="GO" id="GO:0005737">
    <property type="term" value="C:cytoplasm"/>
    <property type="evidence" value="ECO:0007669"/>
    <property type="project" value="TreeGrafter"/>
</dbReference>
<reference evidence="4" key="1">
    <citation type="submission" date="2016-10" db="EMBL/GenBank/DDBJ databases">
        <authorList>
            <person name="Varghese N."/>
            <person name="Submissions S."/>
        </authorList>
    </citation>
    <scope>NUCLEOTIDE SEQUENCE [LARGE SCALE GENOMIC DNA]</scope>
    <source>
        <strain evidence="4">DSM 16995</strain>
    </source>
</reference>
<keyword evidence="3" id="KW-0418">Kinase</keyword>
<organism evidence="3 4">
    <name type="scientific">Maridesulfovibrio ferrireducens</name>
    <dbReference type="NCBI Taxonomy" id="246191"/>
    <lineage>
        <taxon>Bacteria</taxon>
        <taxon>Pseudomonadati</taxon>
        <taxon>Thermodesulfobacteriota</taxon>
        <taxon>Desulfovibrionia</taxon>
        <taxon>Desulfovibrionales</taxon>
        <taxon>Desulfovibrionaceae</taxon>
        <taxon>Maridesulfovibrio</taxon>
    </lineage>
</organism>
<dbReference type="SUPFAM" id="SSF52540">
    <property type="entry name" value="P-loop containing nucleoside triphosphate hydrolases"/>
    <property type="match status" value="1"/>
</dbReference>
<dbReference type="RefSeq" id="WP_092160917.1">
    <property type="nucleotide sequence ID" value="NZ_FNGA01000003.1"/>
</dbReference>
<proteinExistence type="predicted"/>
<dbReference type="Pfam" id="PF01583">
    <property type="entry name" value="APS_kinase"/>
    <property type="match status" value="1"/>
</dbReference>
<dbReference type="EMBL" id="FNGA01000003">
    <property type="protein sequence ID" value="SDL11557.1"/>
    <property type="molecule type" value="Genomic_DNA"/>
</dbReference>
<keyword evidence="1" id="KW-0808">Transferase</keyword>
<dbReference type="GO" id="GO:0004781">
    <property type="term" value="F:sulfate adenylyltransferase (ATP) activity"/>
    <property type="evidence" value="ECO:0007669"/>
    <property type="project" value="TreeGrafter"/>
</dbReference>
<dbReference type="PANTHER" id="PTHR42700:SF1">
    <property type="entry name" value="SULFATE ADENYLYLTRANSFERASE"/>
    <property type="match status" value="1"/>
</dbReference>
<name>A0A1G9HF69_9BACT</name>
<dbReference type="OrthoDB" id="9804504at2"/>
<protein>
    <submittedName>
        <fullName evidence="3">Adenylylsulfate kinase</fullName>
    </submittedName>
</protein>
<evidence type="ECO:0000313" key="3">
    <source>
        <dbReference type="EMBL" id="SDL11557.1"/>
    </source>
</evidence>
<keyword evidence="4" id="KW-1185">Reference proteome</keyword>
<dbReference type="GO" id="GO:0010134">
    <property type="term" value="P:sulfate assimilation via adenylyl sulfate reduction"/>
    <property type="evidence" value="ECO:0007669"/>
    <property type="project" value="TreeGrafter"/>
</dbReference>
<dbReference type="Proteomes" id="UP000199053">
    <property type="component" value="Unassembled WGS sequence"/>
</dbReference>
<dbReference type="InterPro" id="IPR059117">
    <property type="entry name" value="APS_kinase_dom"/>
</dbReference>
<dbReference type="InterPro" id="IPR050512">
    <property type="entry name" value="Sulf_AdTrans/APS_kinase"/>
</dbReference>
<dbReference type="InterPro" id="IPR027417">
    <property type="entry name" value="P-loop_NTPase"/>
</dbReference>
<dbReference type="AlphaFoldDB" id="A0A1G9HF69"/>
<dbReference type="GO" id="GO:0016301">
    <property type="term" value="F:kinase activity"/>
    <property type="evidence" value="ECO:0007669"/>
    <property type="project" value="UniProtKB-KW"/>
</dbReference>
<feature type="domain" description="APS kinase" evidence="2">
    <location>
        <begin position="13"/>
        <end position="174"/>
    </location>
</feature>
<evidence type="ECO:0000313" key="4">
    <source>
        <dbReference type="Proteomes" id="UP000199053"/>
    </source>
</evidence>
<accession>A0A1G9HF69</accession>
<dbReference type="STRING" id="246191.SAMN05660337_2135"/>
<gene>
    <name evidence="3" type="ORF">SAMN05660337_2135</name>
</gene>